<evidence type="ECO:0000256" key="11">
    <source>
        <dbReference type="PROSITE-ProRule" id="PRU00175"/>
    </source>
</evidence>
<comment type="similarity">
    <text evidence="4">Belongs to the RING-box family.</text>
</comment>
<protein>
    <submittedName>
        <fullName evidence="13">Ring box 1 RING box protein 1 regulator of</fullName>
    </submittedName>
</protein>
<evidence type="ECO:0000256" key="7">
    <source>
        <dbReference type="ARBA" id="ARBA00022771"/>
    </source>
</evidence>
<evidence type="ECO:0000256" key="9">
    <source>
        <dbReference type="ARBA" id="ARBA00022833"/>
    </source>
</evidence>
<dbReference type="Proteomes" id="UP000030665">
    <property type="component" value="Unassembled WGS sequence"/>
</dbReference>
<organism evidence="13 14">
    <name type="scientific">Trichuris trichiura</name>
    <name type="common">Whipworm</name>
    <name type="synonym">Trichocephalus trichiurus</name>
    <dbReference type="NCBI Taxonomy" id="36087"/>
    <lineage>
        <taxon>Eukaryota</taxon>
        <taxon>Metazoa</taxon>
        <taxon>Ecdysozoa</taxon>
        <taxon>Nematoda</taxon>
        <taxon>Enoplea</taxon>
        <taxon>Dorylaimia</taxon>
        <taxon>Trichinellida</taxon>
        <taxon>Trichuridae</taxon>
        <taxon>Trichuris</taxon>
    </lineage>
</organism>
<dbReference type="PROSITE" id="PS50089">
    <property type="entry name" value="ZF_RING_2"/>
    <property type="match status" value="1"/>
</dbReference>
<dbReference type="InterPro" id="IPR013083">
    <property type="entry name" value="Znf_RING/FYVE/PHD"/>
</dbReference>
<dbReference type="OrthoDB" id="8962942at2759"/>
<dbReference type="GO" id="GO:0008270">
    <property type="term" value="F:zinc ion binding"/>
    <property type="evidence" value="ECO:0007669"/>
    <property type="project" value="UniProtKB-KW"/>
</dbReference>
<dbReference type="InterPro" id="IPR001841">
    <property type="entry name" value="Znf_RING"/>
</dbReference>
<keyword evidence="10" id="KW-0539">Nucleus</keyword>
<dbReference type="GO" id="GO:0005634">
    <property type="term" value="C:nucleus"/>
    <property type="evidence" value="ECO:0007669"/>
    <property type="project" value="UniProtKB-SubCell"/>
</dbReference>
<evidence type="ECO:0000256" key="6">
    <source>
        <dbReference type="ARBA" id="ARBA00022723"/>
    </source>
</evidence>
<evidence type="ECO:0000256" key="2">
    <source>
        <dbReference type="ARBA" id="ARBA00004496"/>
    </source>
</evidence>
<accession>A0A077Z9H0</accession>
<keyword evidence="14" id="KW-1185">Reference proteome</keyword>
<evidence type="ECO:0000256" key="8">
    <source>
        <dbReference type="ARBA" id="ARBA00022786"/>
    </source>
</evidence>
<keyword evidence="9" id="KW-0862">Zinc</keyword>
<evidence type="ECO:0000313" key="13">
    <source>
        <dbReference type="EMBL" id="CDW56871.1"/>
    </source>
</evidence>
<comment type="pathway">
    <text evidence="3">Protein modification; protein ubiquitination.</text>
</comment>
<feature type="domain" description="RING-type" evidence="12">
    <location>
        <begin position="73"/>
        <end position="119"/>
    </location>
</feature>
<reference evidence="13" key="2">
    <citation type="submission" date="2014-03" db="EMBL/GenBank/DDBJ databases">
        <title>The whipworm genome and dual-species transcriptomics of an intimate host-pathogen interaction.</title>
        <authorList>
            <person name="Foth B.J."/>
            <person name="Tsai I.J."/>
            <person name="Reid A.J."/>
            <person name="Bancroft A.J."/>
            <person name="Nichol S."/>
            <person name="Tracey A."/>
            <person name="Holroyd N."/>
            <person name="Cotton J.A."/>
            <person name="Stanley E.J."/>
            <person name="Zarowiecki M."/>
            <person name="Liu J.Z."/>
            <person name="Huckvale T."/>
            <person name="Cooper P.J."/>
            <person name="Grencis R.K."/>
            <person name="Berriman M."/>
        </authorList>
    </citation>
    <scope>NUCLEOTIDE SEQUENCE [LARGE SCALE GENOMIC DNA]</scope>
</reference>
<keyword evidence="8" id="KW-0833">Ubl conjugation pathway</keyword>
<evidence type="ECO:0000259" key="12">
    <source>
        <dbReference type="PROSITE" id="PS50089"/>
    </source>
</evidence>
<name>A0A077Z9H0_TRITR</name>
<keyword evidence="5" id="KW-0963">Cytoplasm</keyword>
<sequence>MSSDNSTAGDSALFTAEKYSVDESDADGKIDVANTANQLPRFQITKFVGVALWSYDIKNDWCAICHCTINELCLACQTEDAKDSSQLECPPTVGVCTHTFHDHCINRWLRTQRVCPLDNQQWRSQHSEADN</sequence>
<reference evidence="13" key="1">
    <citation type="submission" date="2014-01" db="EMBL/GenBank/DDBJ databases">
        <authorList>
            <person name="Aslett M."/>
        </authorList>
    </citation>
    <scope>NUCLEOTIDE SEQUENCE</scope>
</reference>
<evidence type="ECO:0000256" key="3">
    <source>
        <dbReference type="ARBA" id="ARBA00004906"/>
    </source>
</evidence>
<evidence type="ECO:0000256" key="4">
    <source>
        <dbReference type="ARBA" id="ARBA00009273"/>
    </source>
</evidence>
<dbReference type="PANTHER" id="PTHR11210">
    <property type="entry name" value="RING BOX"/>
    <property type="match status" value="1"/>
</dbReference>
<evidence type="ECO:0000313" key="14">
    <source>
        <dbReference type="Proteomes" id="UP000030665"/>
    </source>
</evidence>
<dbReference type="AlphaFoldDB" id="A0A077Z9H0"/>
<dbReference type="EMBL" id="HG806090">
    <property type="protein sequence ID" value="CDW56871.1"/>
    <property type="molecule type" value="Genomic_DNA"/>
</dbReference>
<dbReference type="GO" id="GO:0005737">
    <property type="term" value="C:cytoplasm"/>
    <property type="evidence" value="ECO:0007669"/>
    <property type="project" value="UniProtKB-SubCell"/>
</dbReference>
<dbReference type="GO" id="GO:0031461">
    <property type="term" value="C:cullin-RING ubiquitin ligase complex"/>
    <property type="evidence" value="ECO:0007669"/>
    <property type="project" value="UniProtKB-ARBA"/>
</dbReference>
<evidence type="ECO:0000256" key="5">
    <source>
        <dbReference type="ARBA" id="ARBA00022490"/>
    </source>
</evidence>
<keyword evidence="7 11" id="KW-0863">Zinc-finger</keyword>
<comment type="subcellular location">
    <subcellularLocation>
        <location evidence="2">Cytoplasm</location>
    </subcellularLocation>
    <subcellularLocation>
        <location evidence="1">Nucleus</location>
    </subcellularLocation>
</comment>
<dbReference type="InterPro" id="IPR051031">
    <property type="entry name" value="RING-box_E3_Ubiquitin_Ligase"/>
</dbReference>
<dbReference type="Gene3D" id="3.30.40.10">
    <property type="entry name" value="Zinc/RING finger domain, C3HC4 (zinc finger)"/>
    <property type="match status" value="1"/>
</dbReference>
<keyword evidence="6" id="KW-0479">Metal-binding</keyword>
<dbReference type="SUPFAM" id="SSF57850">
    <property type="entry name" value="RING/U-box"/>
    <property type="match status" value="1"/>
</dbReference>
<evidence type="ECO:0000256" key="1">
    <source>
        <dbReference type="ARBA" id="ARBA00004123"/>
    </source>
</evidence>
<dbReference type="STRING" id="36087.A0A077Z9H0"/>
<proteinExistence type="inferred from homology"/>
<gene>
    <name evidence="13" type="ORF">TTRE_0000515401</name>
</gene>
<dbReference type="Pfam" id="PF12678">
    <property type="entry name" value="zf-rbx1"/>
    <property type="match status" value="1"/>
</dbReference>
<dbReference type="InterPro" id="IPR024766">
    <property type="entry name" value="Znf_RING_H2"/>
</dbReference>
<evidence type="ECO:0000256" key="10">
    <source>
        <dbReference type="ARBA" id="ARBA00023242"/>
    </source>
</evidence>